<feature type="region of interest" description="Disordered" evidence="1">
    <location>
        <begin position="253"/>
        <end position="274"/>
    </location>
</feature>
<dbReference type="InterPro" id="IPR057670">
    <property type="entry name" value="SH3_retrovirus"/>
</dbReference>
<dbReference type="PANTHER" id="PTHR37610">
    <property type="entry name" value="CCHC-TYPE DOMAIN-CONTAINING PROTEIN"/>
    <property type="match status" value="1"/>
</dbReference>
<feature type="non-terminal residue" evidence="6">
    <location>
        <position position="949"/>
    </location>
</feature>
<dbReference type="InterPro" id="IPR013103">
    <property type="entry name" value="RVT_2"/>
</dbReference>
<dbReference type="Pfam" id="PF03732">
    <property type="entry name" value="Retrotrans_gag"/>
    <property type="match status" value="1"/>
</dbReference>
<dbReference type="Pfam" id="PF14244">
    <property type="entry name" value="Retrotran_gag_3"/>
    <property type="match status" value="1"/>
</dbReference>
<accession>A0A2K3MUE5</accession>
<evidence type="ECO:0000256" key="1">
    <source>
        <dbReference type="SAM" id="MobiDB-lite"/>
    </source>
</evidence>
<dbReference type="SUPFAM" id="SSF56672">
    <property type="entry name" value="DNA/RNA polymerases"/>
    <property type="match status" value="1"/>
</dbReference>
<feature type="domain" description="Retrotransposon gag" evidence="2">
    <location>
        <begin position="99"/>
        <end position="199"/>
    </location>
</feature>
<name>A0A2K3MUE5_TRIPR</name>
<dbReference type="Proteomes" id="UP000236291">
    <property type="component" value="Unassembled WGS sequence"/>
</dbReference>
<dbReference type="PANTHER" id="PTHR37610:SF55">
    <property type="entry name" value="RETROTRANSPOSON COPIA-LIKE N-TERMINAL DOMAIN-CONTAINING PROTEIN"/>
    <property type="match status" value="1"/>
</dbReference>
<gene>
    <name evidence="6" type="ORF">L195_g017551</name>
</gene>
<evidence type="ECO:0000259" key="3">
    <source>
        <dbReference type="Pfam" id="PF07727"/>
    </source>
</evidence>
<feature type="domain" description="Retrotransposon Copia-like N-terminal" evidence="4">
    <location>
        <begin position="34"/>
        <end position="80"/>
    </location>
</feature>
<dbReference type="Pfam" id="PF25597">
    <property type="entry name" value="SH3_retrovirus"/>
    <property type="match status" value="1"/>
</dbReference>
<dbReference type="InterPro" id="IPR043502">
    <property type="entry name" value="DNA/RNA_pol_sf"/>
</dbReference>
<feature type="domain" description="Reverse transcriptase Ty1/copia-type" evidence="3">
    <location>
        <begin position="810"/>
        <end position="878"/>
    </location>
</feature>
<dbReference type="InterPro" id="IPR029472">
    <property type="entry name" value="Copia-like_N"/>
</dbReference>
<proteinExistence type="predicted"/>
<evidence type="ECO:0008006" key="8">
    <source>
        <dbReference type="Google" id="ProtNLM"/>
    </source>
</evidence>
<evidence type="ECO:0000313" key="7">
    <source>
        <dbReference type="Proteomes" id="UP000236291"/>
    </source>
</evidence>
<feature type="compositionally biased region" description="Polar residues" evidence="1">
    <location>
        <begin position="557"/>
        <end position="568"/>
    </location>
</feature>
<feature type="region of interest" description="Disordered" evidence="1">
    <location>
        <begin position="506"/>
        <end position="580"/>
    </location>
</feature>
<reference evidence="6 7" key="1">
    <citation type="journal article" date="2014" name="Am. J. Bot.">
        <title>Genome assembly and annotation for red clover (Trifolium pratense; Fabaceae).</title>
        <authorList>
            <person name="Istvanek J."/>
            <person name="Jaros M."/>
            <person name="Krenek A."/>
            <person name="Repkova J."/>
        </authorList>
    </citation>
    <scope>NUCLEOTIDE SEQUENCE [LARGE SCALE GENOMIC DNA]</scope>
    <source>
        <strain evidence="7">cv. Tatra</strain>
        <tissue evidence="6">Young leaves</tissue>
    </source>
</reference>
<evidence type="ECO:0000259" key="2">
    <source>
        <dbReference type="Pfam" id="PF03732"/>
    </source>
</evidence>
<dbReference type="AlphaFoldDB" id="A0A2K3MUE5"/>
<dbReference type="EMBL" id="ASHM01012424">
    <property type="protein sequence ID" value="PNX94376.1"/>
    <property type="molecule type" value="Genomic_DNA"/>
</dbReference>
<evidence type="ECO:0000259" key="4">
    <source>
        <dbReference type="Pfam" id="PF14244"/>
    </source>
</evidence>
<feature type="domain" description="Retroviral polymerase SH3-like" evidence="5">
    <location>
        <begin position="437"/>
        <end position="491"/>
    </location>
</feature>
<evidence type="ECO:0000259" key="5">
    <source>
        <dbReference type="Pfam" id="PF25597"/>
    </source>
</evidence>
<reference evidence="6 7" key="2">
    <citation type="journal article" date="2017" name="Front. Plant Sci.">
        <title>Gene Classification and Mining of Molecular Markers Useful in Red Clover (Trifolium pratense) Breeding.</title>
        <authorList>
            <person name="Istvanek J."/>
            <person name="Dluhosova J."/>
            <person name="Dluhos P."/>
            <person name="Patkova L."/>
            <person name="Nedelnik J."/>
            <person name="Repkova J."/>
        </authorList>
    </citation>
    <scope>NUCLEOTIDE SEQUENCE [LARGE SCALE GENOMIC DNA]</scope>
    <source>
        <strain evidence="7">cv. Tatra</strain>
        <tissue evidence="6">Young leaves</tissue>
    </source>
</reference>
<dbReference type="InterPro" id="IPR005162">
    <property type="entry name" value="Retrotrans_gag_dom"/>
</dbReference>
<organism evidence="6 7">
    <name type="scientific">Trifolium pratense</name>
    <name type="common">Red clover</name>
    <dbReference type="NCBI Taxonomy" id="57577"/>
    <lineage>
        <taxon>Eukaryota</taxon>
        <taxon>Viridiplantae</taxon>
        <taxon>Streptophyta</taxon>
        <taxon>Embryophyta</taxon>
        <taxon>Tracheophyta</taxon>
        <taxon>Spermatophyta</taxon>
        <taxon>Magnoliopsida</taxon>
        <taxon>eudicotyledons</taxon>
        <taxon>Gunneridae</taxon>
        <taxon>Pentapetalae</taxon>
        <taxon>rosids</taxon>
        <taxon>fabids</taxon>
        <taxon>Fabales</taxon>
        <taxon>Fabaceae</taxon>
        <taxon>Papilionoideae</taxon>
        <taxon>50 kb inversion clade</taxon>
        <taxon>NPAAA clade</taxon>
        <taxon>Hologalegina</taxon>
        <taxon>IRL clade</taxon>
        <taxon>Trifolieae</taxon>
        <taxon>Trifolium</taxon>
    </lineage>
</organism>
<feature type="compositionally biased region" description="Low complexity" evidence="1">
    <location>
        <begin position="537"/>
        <end position="556"/>
    </location>
</feature>
<dbReference type="STRING" id="57577.A0A2K3MUE5"/>
<evidence type="ECO:0000313" key="6">
    <source>
        <dbReference type="EMBL" id="PNX94376.1"/>
    </source>
</evidence>
<protein>
    <recommendedName>
        <fullName evidence="8">Retrovirus-related Pol polyprotein from transposon TNT 1-94</fullName>
    </recommendedName>
</protein>
<sequence>MSGESSASSFHGGLFTNNANKGYQNDTLNPYFMHPNENPAIVLVTPLLNGGNYHSWSRSMTVAIRSKNKLHFLNGTLPRPLDDDRDCMAWDRCNTMIMSWITNSVEPEIAQSVLWMDVASEMWQELKDRFYQDIQDEISSLKQGDSSISSYYTKLKKLWQELDNFRPIPQCDCIVTCQTSKIRSYRDGDQVIRFLKGLNDQYSTVKSQIMLMDPLPNICKVYSLLVQQERQTTIPVDESKLLAVANNQYQGRRTFSSRGRGARGGRSTGGRGKSSKICTHCGGTNHVIDNCFKKYGYPPHWQQNGVVNNVAHNNDEEVQSEANEDSNDQDSGSLMLTPEKHKAILALFQGSNSIPSHSVNHITSKSQLGTGIVCTVPSSTKLESFILDTGATDHDSHCKMMIGTAELKHGLYLLTSPAVSLPHTPPAHIVNSVNSIPANRLKLDSRSRKCISLGFKTGVKGHILFYLHNKELFLSRDVIFFEHLFPYNNDSSHHSKSTTPIPNPTYLDDLFDYDTPPPANTSQPFPNHIPPSHPHTHTSTHTQSSSSPNCNSSSQSINLPTPSFTISPQPAPLRRSTRPTTTPAYLQDYHYSLPNHAIHALASSGTNTSSSSKYPLSAFMSYQNLSPAHTHYIMNLSTISEPSSYEEALNNENWTNAVKTELSALMNTNTWSLVQLPKHKRAIGCKWIFKLKLHVDGTVERYKARLVAKGFTQTEGLDYLETFSPVVKMTTIRVLMAIAASQNWPLFQLDVNTPFLHGDLNEEVYMNPPPGLELPHPDLVCKLQRSLYGLKQASRQCNTKLTDTLLSSGGTDMHEITTLKTLLNDKFSIKDLGVLKYFLGFEVDRTSKGISLCQRKYTLDLLTDAGLLGTKPCTTPMQPHLQLHKTSGNPLSDPTTYRRLVGRLLYLTHSRPEIAYAVSKLSQFLSAPTDEHMLAGLHVLKYLKNSPGK</sequence>
<feature type="compositionally biased region" description="Gly residues" evidence="1">
    <location>
        <begin position="262"/>
        <end position="272"/>
    </location>
</feature>
<feature type="domain" description="Reverse transcriptase Ty1/copia-type" evidence="3">
    <location>
        <begin position="669"/>
        <end position="806"/>
    </location>
</feature>
<dbReference type="Pfam" id="PF07727">
    <property type="entry name" value="RVT_2"/>
    <property type="match status" value="2"/>
</dbReference>
<comment type="caution">
    <text evidence="6">The sequence shown here is derived from an EMBL/GenBank/DDBJ whole genome shotgun (WGS) entry which is preliminary data.</text>
</comment>